<proteinExistence type="inferred from homology"/>
<dbReference type="OrthoDB" id="288703at2759"/>
<evidence type="ECO:0000259" key="3">
    <source>
        <dbReference type="Pfam" id="PF25567"/>
    </source>
</evidence>
<dbReference type="InterPro" id="IPR052616">
    <property type="entry name" value="SYO1-like"/>
</dbReference>
<feature type="region of interest" description="Disordered" evidence="2">
    <location>
        <begin position="1"/>
        <end position="80"/>
    </location>
</feature>
<comment type="similarity">
    <text evidence="1">Belongs to the nuclear import and ribosome assembly adapter family.</text>
</comment>
<dbReference type="AlphaFoldDB" id="A0A238F412"/>
<feature type="compositionally biased region" description="Basic and acidic residues" evidence="2">
    <location>
        <begin position="194"/>
        <end position="203"/>
    </location>
</feature>
<organism evidence="4 5">
    <name type="scientific">Microbotryum intermedium</name>
    <dbReference type="NCBI Taxonomy" id="269621"/>
    <lineage>
        <taxon>Eukaryota</taxon>
        <taxon>Fungi</taxon>
        <taxon>Dikarya</taxon>
        <taxon>Basidiomycota</taxon>
        <taxon>Pucciniomycotina</taxon>
        <taxon>Microbotryomycetes</taxon>
        <taxon>Microbotryales</taxon>
        <taxon>Microbotryaceae</taxon>
        <taxon>Microbotryum</taxon>
    </lineage>
</organism>
<dbReference type="GO" id="GO:0006606">
    <property type="term" value="P:protein import into nucleus"/>
    <property type="evidence" value="ECO:0007669"/>
    <property type="project" value="TreeGrafter"/>
</dbReference>
<dbReference type="PANTHER" id="PTHR13347">
    <property type="entry name" value="HEAT REPEAT-CONTAINING PROTEIN 3"/>
    <property type="match status" value="1"/>
</dbReference>
<dbReference type="Pfam" id="PF25567">
    <property type="entry name" value="TPR_SYO1"/>
    <property type="match status" value="1"/>
</dbReference>
<dbReference type="STRING" id="269621.A0A238F412"/>
<dbReference type="GO" id="GO:0051082">
    <property type="term" value="F:unfolded protein binding"/>
    <property type="evidence" value="ECO:0007669"/>
    <property type="project" value="TreeGrafter"/>
</dbReference>
<feature type="compositionally biased region" description="Basic residues" evidence="2">
    <location>
        <begin position="1"/>
        <end position="12"/>
    </location>
</feature>
<dbReference type="InterPro" id="IPR016024">
    <property type="entry name" value="ARM-type_fold"/>
</dbReference>
<reference evidence="5" key="1">
    <citation type="submission" date="2016-09" db="EMBL/GenBank/DDBJ databases">
        <authorList>
            <person name="Jeantristanb JTB J.-T."/>
            <person name="Ricardo R."/>
        </authorList>
    </citation>
    <scope>NUCLEOTIDE SEQUENCE [LARGE SCALE GENOMIC DNA]</scope>
</reference>
<keyword evidence="5" id="KW-1185">Reference proteome</keyword>
<feature type="compositionally biased region" description="Low complexity" evidence="2">
    <location>
        <begin position="29"/>
        <end position="60"/>
    </location>
</feature>
<name>A0A238F412_9BASI</name>
<dbReference type="Proteomes" id="UP000198372">
    <property type="component" value="Unassembled WGS sequence"/>
</dbReference>
<dbReference type="InterPro" id="IPR057990">
    <property type="entry name" value="TPR_SYO1"/>
</dbReference>
<dbReference type="SUPFAM" id="SSF48371">
    <property type="entry name" value="ARM repeat"/>
    <property type="match status" value="1"/>
</dbReference>
<feature type="domain" description="SYO1-like TPR repeats" evidence="3">
    <location>
        <begin position="597"/>
        <end position="857"/>
    </location>
</feature>
<dbReference type="PANTHER" id="PTHR13347:SF1">
    <property type="entry name" value="HEAT REPEAT-CONTAINING PROTEIN 3"/>
    <property type="match status" value="1"/>
</dbReference>
<accession>A0A238F412</accession>
<evidence type="ECO:0000256" key="1">
    <source>
        <dbReference type="ARBA" id="ARBA00049983"/>
    </source>
</evidence>
<sequence>MPKQRHRKRVRTARLNANPLGHTESDAPTTSNGASAAAAASGNVASTSLSSSTATAQARAQPAKVGKKEAEASNPIEQLKSEDDNQRIWATSALSNVFLTLPQGTQQLLLSKNLVGLLIERLTDSNDHVAVEALGTLRNLAVATTSSLVSEMHNKKVLVPLVTHHLPILIQLLPERLGRVPRPVPATASLPSTAKDRKRVEADNDTRETRHRLYWDWCENVAMLLWCLAETNTKVLNGLNAHASLLVEFALGLIDCEALGLGAAFNESNGMDIEGKKGGKKSRKSAAQMRERVPLFVAVAAAQFLNAFMSANPTARTSIWATNGSRASLLLLLSTSDAPLGKTARTETHAASDPATDAEEWLQLRVLAFGILLQLSSVGGGRKVERTTIRDQLKECRALLLELVEMDLSAVATASYEALEEESSPADKSTSSAATTKLASYERQLSTLQLSLEVLSEWCASLDAEALGQDFIEDEDEEWGGIAKDGEGDVEMDEDEAEMDEPVDGIIRKVLPMEDEDEDLGMQPTLELGASALTLFVNLQAKLAKLAQPSTSLSFAQSSSSSTAAASAPSLLPTSTTAHSTATIEAASLLSSNVVPSELAPIADIISTIHVRAIEALNNLYITLARAVAAPSVASFLSSRKDELQQVWESILNLVHRATIPSGLPSTSEDAQTIEERQREIIMAGTGVAWGLARISHEMENRPLMVGQATAPFLVSLFSHQFAVAATPAAESIRVRIAGALGWLGRREGISNEENEAIGTFLLSILPVDKSTPSSLNPTPEVLIQSIDSLIDLYADEDSAYDVLVFRSKGFLPRLEASVPGVRAQTKKVDRKRFPELRTRADGALENLDAFVKYRKNIV</sequence>
<protein>
    <submittedName>
        <fullName evidence="4">BQ2448_5378 protein</fullName>
    </submittedName>
</protein>
<feature type="region of interest" description="Disordered" evidence="2">
    <location>
        <begin position="184"/>
        <end position="203"/>
    </location>
</feature>
<evidence type="ECO:0000313" key="4">
    <source>
        <dbReference type="EMBL" id="SCV67767.1"/>
    </source>
</evidence>
<dbReference type="GO" id="GO:0042273">
    <property type="term" value="P:ribosomal large subunit biogenesis"/>
    <property type="evidence" value="ECO:0007669"/>
    <property type="project" value="TreeGrafter"/>
</dbReference>
<gene>
    <name evidence="4" type="ORF">BQ2448_5378</name>
</gene>
<dbReference type="Gene3D" id="1.25.10.10">
    <property type="entry name" value="Leucine-rich Repeat Variant"/>
    <property type="match status" value="1"/>
</dbReference>
<evidence type="ECO:0000256" key="2">
    <source>
        <dbReference type="SAM" id="MobiDB-lite"/>
    </source>
</evidence>
<dbReference type="EMBL" id="FMSP01000002">
    <property type="protein sequence ID" value="SCV67767.1"/>
    <property type="molecule type" value="Genomic_DNA"/>
</dbReference>
<evidence type="ECO:0000313" key="5">
    <source>
        <dbReference type="Proteomes" id="UP000198372"/>
    </source>
</evidence>
<dbReference type="InterPro" id="IPR011989">
    <property type="entry name" value="ARM-like"/>
</dbReference>